<evidence type="ECO:0000313" key="2">
    <source>
        <dbReference type="EMBL" id="KAK9710518.1"/>
    </source>
</evidence>
<protein>
    <submittedName>
        <fullName evidence="2">Uncharacterized protein</fullName>
    </submittedName>
</protein>
<accession>A0ABR2VZL8</accession>
<organism evidence="2 3">
    <name type="scientific">Basidiobolus ranarum</name>
    <dbReference type="NCBI Taxonomy" id="34480"/>
    <lineage>
        <taxon>Eukaryota</taxon>
        <taxon>Fungi</taxon>
        <taxon>Fungi incertae sedis</taxon>
        <taxon>Zoopagomycota</taxon>
        <taxon>Entomophthoromycotina</taxon>
        <taxon>Basidiobolomycetes</taxon>
        <taxon>Basidiobolales</taxon>
        <taxon>Basidiobolaceae</taxon>
        <taxon>Basidiobolus</taxon>
    </lineage>
</organism>
<name>A0ABR2VZL8_9FUNG</name>
<sequence>MKFLTGLIPILTWAMIGVESQIPTTCPAPPPSKGFLKNSGCYLIRKADGGTIADCCDKKDECYSNCKETKSGCDEAFRECMLDLCINEFVPANPTWDTSRCIAYWNQLEAAGSKRWRLERAEDFSCVAYEQARKTARCSNY</sequence>
<evidence type="ECO:0000256" key="1">
    <source>
        <dbReference type="SAM" id="SignalP"/>
    </source>
</evidence>
<evidence type="ECO:0000313" key="3">
    <source>
        <dbReference type="Proteomes" id="UP001479436"/>
    </source>
</evidence>
<keyword evidence="3" id="KW-1185">Reference proteome</keyword>
<dbReference type="SUPFAM" id="SSF48619">
    <property type="entry name" value="Phospholipase A2, PLA2"/>
    <property type="match status" value="1"/>
</dbReference>
<keyword evidence="1" id="KW-0732">Signal</keyword>
<gene>
    <name evidence="2" type="ORF">K7432_008379</name>
</gene>
<comment type="caution">
    <text evidence="2">The sequence shown here is derived from an EMBL/GenBank/DDBJ whole genome shotgun (WGS) entry which is preliminary data.</text>
</comment>
<proteinExistence type="predicted"/>
<reference evidence="2 3" key="1">
    <citation type="submission" date="2023-04" db="EMBL/GenBank/DDBJ databases">
        <title>Genome of Basidiobolus ranarum AG-B5.</title>
        <authorList>
            <person name="Stajich J.E."/>
            <person name="Carter-House D."/>
            <person name="Gryganskyi A."/>
        </authorList>
    </citation>
    <scope>NUCLEOTIDE SEQUENCE [LARGE SCALE GENOMIC DNA]</scope>
    <source>
        <strain evidence="2 3">AG-B5</strain>
    </source>
</reference>
<feature type="chain" id="PRO_5046577065" evidence="1">
    <location>
        <begin position="21"/>
        <end position="141"/>
    </location>
</feature>
<dbReference type="Proteomes" id="UP001479436">
    <property type="component" value="Unassembled WGS sequence"/>
</dbReference>
<feature type="signal peptide" evidence="1">
    <location>
        <begin position="1"/>
        <end position="20"/>
    </location>
</feature>
<dbReference type="InterPro" id="IPR036444">
    <property type="entry name" value="PLipase_A2_dom_sf"/>
</dbReference>
<dbReference type="EMBL" id="JASJQH010007337">
    <property type="protein sequence ID" value="KAK9710518.1"/>
    <property type="molecule type" value="Genomic_DNA"/>
</dbReference>